<feature type="transmembrane region" description="Helical" evidence="1">
    <location>
        <begin position="20"/>
        <end position="39"/>
    </location>
</feature>
<evidence type="ECO:0000256" key="1">
    <source>
        <dbReference type="SAM" id="Phobius"/>
    </source>
</evidence>
<dbReference type="Pfam" id="PF07963">
    <property type="entry name" value="N_methyl"/>
    <property type="match status" value="1"/>
</dbReference>
<organism evidence="2 3">
    <name type="scientific">Sapientia aquatica</name>
    <dbReference type="NCBI Taxonomy" id="1549640"/>
    <lineage>
        <taxon>Bacteria</taxon>
        <taxon>Pseudomonadati</taxon>
        <taxon>Pseudomonadota</taxon>
        <taxon>Betaproteobacteria</taxon>
        <taxon>Burkholderiales</taxon>
        <taxon>Oxalobacteraceae</taxon>
        <taxon>Sapientia</taxon>
    </lineage>
</organism>
<dbReference type="RefSeq" id="WP_133330159.1">
    <property type="nucleotide sequence ID" value="NZ_SMYL01000009.1"/>
</dbReference>
<keyword evidence="1" id="KW-0812">Transmembrane</keyword>
<name>A0A4R5VWP3_9BURK</name>
<reference evidence="2 3" key="1">
    <citation type="submission" date="2019-03" db="EMBL/GenBank/DDBJ databases">
        <title>Sapientia aquatica gen. nov., sp. nov., isolated from a crater lake.</title>
        <authorList>
            <person name="Felfoldi T."/>
            <person name="Szabo A."/>
            <person name="Toth E."/>
            <person name="Schumann P."/>
            <person name="Keki Z."/>
            <person name="Marialigeti K."/>
            <person name="Mathe I."/>
        </authorList>
    </citation>
    <scope>NUCLEOTIDE SEQUENCE [LARGE SCALE GENOMIC DNA]</scope>
    <source>
        <strain evidence="2 3">SA-152</strain>
    </source>
</reference>
<keyword evidence="3" id="KW-1185">Reference proteome</keyword>
<protein>
    <submittedName>
        <fullName evidence="2">Prepilin-type N-terminal cleavage/methylation domain-containing protein</fullName>
    </submittedName>
</protein>
<dbReference type="InterPro" id="IPR012902">
    <property type="entry name" value="N_methyl_site"/>
</dbReference>
<accession>A0A4R5VWP3</accession>
<keyword evidence="1" id="KW-0472">Membrane</keyword>
<dbReference type="GO" id="GO:0043683">
    <property type="term" value="P:type IV pilus assembly"/>
    <property type="evidence" value="ECO:0007669"/>
    <property type="project" value="InterPro"/>
</dbReference>
<proteinExistence type="predicted"/>
<dbReference type="Proteomes" id="UP000294829">
    <property type="component" value="Unassembled WGS sequence"/>
</dbReference>
<keyword evidence="1" id="KW-1133">Transmembrane helix</keyword>
<dbReference type="NCBIfam" id="TIGR02532">
    <property type="entry name" value="IV_pilin_GFxxxE"/>
    <property type="match status" value="1"/>
</dbReference>
<gene>
    <name evidence="2" type="ORF">E2I14_15065</name>
</gene>
<dbReference type="InterPro" id="IPR032092">
    <property type="entry name" value="PilW"/>
</dbReference>
<dbReference type="AlphaFoldDB" id="A0A4R5VWP3"/>
<evidence type="ECO:0000313" key="3">
    <source>
        <dbReference type="Proteomes" id="UP000294829"/>
    </source>
</evidence>
<comment type="caution">
    <text evidence="2">The sequence shown here is derived from an EMBL/GenBank/DDBJ whole genome shotgun (WGS) entry which is preliminary data.</text>
</comment>
<dbReference type="PROSITE" id="PS00409">
    <property type="entry name" value="PROKAR_NTER_METHYL"/>
    <property type="match status" value="1"/>
</dbReference>
<evidence type="ECO:0000313" key="2">
    <source>
        <dbReference type="EMBL" id="TDK63605.1"/>
    </source>
</evidence>
<dbReference type="OrthoDB" id="8780389at2"/>
<dbReference type="Pfam" id="PF16074">
    <property type="entry name" value="PilW"/>
    <property type="match status" value="1"/>
</dbReference>
<dbReference type="EMBL" id="SMYL01000009">
    <property type="protein sequence ID" value="TDK63605.1"/>
    <property type="molecule type" value="Genomic_DNA"/>
</dbReference>
<sequence length="308" mass="33355">MRLPIFFYRSKQQGLTLIEVMIALTLGLVLILIVTGIVVHSKSTQAAQTDLAAMQDTARFALDNISRSVRQAGYLNYDELDTSLESSEARDANVMGFDAKSMSAKTANISQPIASSNNSSDILALRFEGSGQPADGSILNCAGYAEAAENTRAWSIYYVANSSGEPALFCKYRGKKGSYESISIALGIESFQVLYGINFGSSGNGPTEQFLSATDIAALDAHISPSELSKKTHWKKVTSVKVALLIRGSSKSRMDEATIHTLFGPTYNNQNDAGTQLDEAKLPKSAQAYFRKIYSTTIELNNPNSSEQ</sequence>